<reference evidence="2 3" key="1">
    <citation type="submission" date="2021-01" db="EMBL/GenBank/DDBJ databases">
        <title>Genomic Encyclopedia of Type Strains, Phase IV (KMG-IV): sequencing the most valuable type-strain genomes for metagenomic binning, comparative biology and taxonomic classification.</title>
        <authorList>
            <person name="Goeker M."/>
        </authorList>
    </citation>
    <scope>NUCLEOTIDE SEQUENCE [LARGE SCALE GENOMIC DNA]</scope>
    <source>
        <strain evidence="2 3">DSM 25890</strain>
    </source>
</reference>
<dbReference type="Pfam" id="PF01252">
    <property type="entry name" value="Peptidase_A8"/>
    <property type="match status" value="1"/>
</dbReference>
<keyword evidence="1" id="KW-0812">Transmembrane</keyword>
<protein>
    <submittedName>
        <fullName evidence="2">Lipoprotein signal peptidase</fullName>
    </submittedName>
</protein>
<feature type="transmembrane region" description="Helical" evidence="1">
    <location>
        <begin position="106"/>
        <end position="123"/>
    </location>
</feature>
<dbReference type="InterPro" id="IPR001872">
    <property type="entry name" value="Peptidase_A8"/>
</dbReference>
<evidence type="ECO:0000313" key="2">
    <source>
        <dbReference type="EMBL" id="MBM7616270.1"/>
    </source>
</evidence>
<name>A0ABS2NTI9_9FIRM</name>
<feature type="transmembrane region" description="Helical" evidence="1">
    <location>
        <begin position="76"/>
        <end position="100"/>
    </location>
</feature>
<accession>A0ABS2NTI9</accession>
<proteinExistence type="predicted"/>
<dbReference type="RefSeq" id="WP_204404316.1">
    <property type="nucleotide sequence ID" value="NZ_JAFBEE010000029.1"/>
</dbReference>
<evidence type="ECO:0000313" key="3">
    <source>
        <dbReference type="Proteomes" id="UP001314796"/>
    </source>
</evidence>
<evidence type="ECO:0000256" key="1">
    <source>
        <dbReference type="SAM" id="Phobius"/>
    </source>
</evidence>
<gene>
    <name evidence="2" type="ORF">JOC73_002852</name>
</gene>
<dbReference type="Proteomes" id="UP001314796">
    <property type="component" value="Unassembled WGS sequence"/>
</dbReference>
<keyword evidence="2" id="KW-0449">Lipoprotein</keyword>
<keyword evidence="3" id="KW-1185">Reference proteome</keyword>
<comment type="caution">
    <text evidence="2">The sequence shown here is derived from an EMBL/GenBank/DDBJ whole genome shotgun (WGS) entry which is preliminary data.</text>
</comment>
<organism evidence="2 3">
    <name type="scientific">Alkaliphilus hydrothermalis</name>
    <dbReference type="NCBI Taxonomy" id="1482730"/>
    <lineage>
        <taxon>Bacteria</taxon>
        <taxon>Bacillati</taxon>
        <taxon>Bacillota</taxon>
        <taxon>Clostridia</taxon>
        <taxon>Peptostreptococcales</taxon>
        <taxon>Natronincolaceae</taxon>
        <taxon>Alkaliphilus</taxon>
    </lineage>
</organism>
<sequence>MLKYKNLLICLGLISLDQIIKMTLKNCDQIVIIKNILSIDIYGNGKMSLGIALMLFSSITILIAIMNNYNFINIGIFIIFAGVSSNLIDLLLIGFVIDWINLGSRIAFNLADVYILLGIVVITRKFSKT</sequence>
<keyword evidence="1" id="KW-1133">Transmembrane helix</keyword>
<keyword evidence="1" id="KW-0472">Membrane</keyword>
<feature type="transmembrane region" description="Helical" evidence="1">
    <location>
        <begin position="49"/>
        <end position="69"/>
    </location>
</feature>
<dbReference type="EMBL" id="JAFBEE010000029">
    <property type="protein sequence ID" value="MBM7616270.1"/>
    <property type="molecule type" value="Genomic_DNA"/>
</dbReference>